<proteinExistence type="predicted"/>
<keyword evidence="2" id="KW-1185">Reference proteome</keyword>
<protein>
    <submittedName>
        <fullName evidence="1">Uncharacterized protein</fullName>
    </submittedName>
</protein>
<name>A0A1B0CBV4_LUTLO</name>
<dbReference type="EMBL" id="AJWK01005864">
    <property type="status" value="NOT_ANNOTATED_CDS"/>
    <property type="molecule type" value="Genomic_DNA"/>
</dbReference>
<accession>A0A1B0CBV4</accession>
<sequence>MNSFWAFSNLAPFKWEKHQGMEVLRDDWTIWKERFENALVILGETDPKKLKAILLLFGGVQLHTLFRNLSIIDPPEDEAQSINPYEAALQKLDNYFAPKRPDHLERYIFRSMKPEANESPENFFFRLCGQSMWCNFGGSEESRSIAIIDKFVLEAPCDLRRMFFEADDHTLAGAREILKTYEMNQMIRKLVHGDKKSRAKK</sequence>
<evidence type="ECO:0000313" key="1">
    <source>
        <dbReference type="EnsemblMetazoa" id="LLOJ001733-PA"/>
    </source>
</evidence>
<reference evidence="1" key="1">
    <citation type="submission" date="2020-05" db="UniProtKB">
        <authorList>
            <consortium name="EnsemblMetazoa"/>
        </authorList>
    </citation>
    <scope>IDENTIFICATION</scope>
    <source>
        <strain evidence="1">Jacobina</strain>
    </source>
</reference>
<dbReference type="VEuPathDB" id="VectorBase:LLONM1_007779"/>
<dbReference type="Proteomes" id="UP000092461">
    <property type="component" value="Unassembled WGS sequence"/>
</dbReference>
<dbReference type="EnsemblMetazoa" id="LLOJ001733-RA">
    <property type="protein sequence ID" value="LLOJ001733-PA"/>
    <property type="gene ID" value="LLOJ001733"/>
</dbReference>
<dbReference type="AlphaFoldDB" id="A0A1B0CBV4"/>
<organism evidence="1 2">
    <name type="scientific">Lutzomyia longipalpis</name>
    <name type="common">Sand fly</name>
    <dbReference type="NCBI Taxonomy" id="7200"/>
    <lineage>
        <taxon>Eukaryota</taxon>
        <taxon>Metazoa</taxon>
        <taxon>Ecdysozoa</taxon>
        <taxon>Arthropoda</taxon>
        <taxon>Hexapoda</taxon>
        <taxon>Insecta</taxon>
        <taxon>Pterygota</taxon>
        <taxon>Neoptera</taxon>
        <taxon>Endopterygota</taxon>
        <taxon>Diptera</taxon>
        <taxon>Nematocera</taxon>
        <taxon>Psychodoidea</taxon>
        <taxon>Psychodidae</taxon>
        <taxon>Lutzomyia</taxon>
        <taxon>Lutzomyia</taxon>
    </lineage>
</organism>
<evidence type="ECO:0000313" key="2">
    <source>
        <dbReference type="Proteomes" id="UP000092461"/>
    </source>
</evidence>
<dbReference type="VEuPathDB" id="VectorBase:LLOJ001733"/>